<proteinExistence type="predicted"/>
<dbReference type="AlphaFoldDB" id="A0A9X3ELA4"/>
<dbReference type="Pfam" id="PF00440">
    <property type="entry name" value="TetR_N"/>
    <property type="match status" value="1"/>
</dbReference>
<feature type="compositionally biased region" description="Basic residues" evidence="5">
    <location>
        <begin position="254"/>
        <end position="267"/>
    </location>
</feature>
<dbReference type="Pfam" id="PF16925">
    <property type="entry name" value="TetR_C_13"/>
    <property type="match status" value="1"/>
</dbReference>
<dbReference type="Gene3D" id="1.10.357.10">
    <property type="entry name" value="Tetracycline Repressor, domain 2"/>
    <property type="match status" value="1"/>
</dbReference>
<evidence type="ECO:0000256" key="4">
    <source>
        <dbReference type="PROSITE-ProRule" id="PRU00335"/>
    </source>
</evidence>
<feature type="domain" description="HTH tetR-type" evidence="6">
    <location>
        <begin position="6"/>
        <end position="66"/>
    </location>
</feature>
<evidence type="ECO:0000259" key="6">
    <source>
        <dbReference type="PROSITE" id="PS50977"/>
    </source>
</evidence>
<dbReference type="InterPro" id="IPR036271">
    <property type="entry name" value="Tet_transcr_reg_TetR-rel_C_sf"/>
</dbReference>
<organism evidence="7 8">
    <name type="scientific">Nannocystis pusilla</name>
    <dbReference type="NCBI Taxonomy" id="889268"/>
    <lineage>
        <taxon>Bacteria</taxon>
        <taxon>Pseudomonadati</taxon>
        <taxon>Myxococcota</taxon>
        <taxon>Polyangia</taxon>
        <taxon>Nannocystales</taxon>
        <taxon>Nannocystaceae</taxon>
        <taxon>Nannocystis</taxon>
    </lineage>
</organism>
<feature type="compositionally biased region" description="Polar residues" evidence="5">
    <location>
        <begin position="219"/>
        <end position="230"/>
    </location>
</feature>
<feature type="region of interest" description="Disordered" evidence="5">
    <location>
        <begin position="175"/>
        <end position="200"/>
    </location>
</feature>
<dbReference type="RefSeq" id="WP_267766901.1">
    <property type="nucleotide sequence ID" value="NZ_JAPNKE010000002.1"/>
</dbReference>
<evidence type="ECO:0000256" key="2">
    <source>
        <dbReference type="ARBA" id="ARBA00023125"/>
    </source>
</evidence>
<dbReference type="InterPro" id="IPR011075">
    <property type="entry name" value="TetR_C"/>
</dbReference>
<evidence type="ECO:0000313" key="8">
    <source>
        <dbReference type="Proteomes" id="UP001150924"/>
    </source>
</evidence>
<keyword evidence="8" id="KW-1185">Reference proteome</keyword>
<accession>A0A9X3ELA4</accession>
<dbReference type="PANTHER" id="PTHR47506:SF1">
    <property type="entry name" value="HTH-TYPE TRANSCRIPTIONAL REGULATOR YJDC"/>
    <property type="match status" value="1"/>
</dbReference>
<dbReference type="SUPFAM" id="SSF46689">
    <property type="entry name" value="Homeodomain-like"/>
    <property type="match status" value="1"/>
</dbReference>
<sequence length="267" mass="28876">MPRPREFDRDEAIERAMSVFWEHGYDGTSTEQLLQAMGIGRQSMYAAFGDKHGLYLAALERYQARQGADLLERLRAVASPLGAIEDILLGVAGDTAEGRARGCFGIQSIIEMARRDPEVVTLARSATALCEAAFERMVAEAKRRGEVGAHVDERSAGRFLLSTLQGLRVSARTGAAPRLCGPSPASPSPLSGPHRPPSVLDSIVHNISLVTARDAPHQRPSSTASPTTHLLVTARDAPHQRPPSTASSTTVRDSRRRTARGGPRRQE</sequence>
<evidence type="ECO:0000256" key="3">
    <source>
        <dbReference type="ARBA" id="ARBA00023163"/>
    </source>
</evidence>
<evidence type="ECO:0000313" key="7">
    <source>
        <dbReference type="EMBL" id="MCY1005259.1"/>
    </source>
</evidence>
<dbReference type="PANTHER" id="PTHR47506">
    <property type="entry name" value="TRANSCRIPTIONAL REGULATORY PROTEIN"/>
    <property type="match status" value="1"/>
</dbReference>
<reference evidence="7" key="1">
    <citation type="submission" date="2022-11" db="EMBL/GenBank/DDBJ databases">
        <title>Minimal conservation of predation-associated metabolite biosynthetic gene clusters underscores biosynthetic potential of Myxococcota including descriptions for ten novel species: Archangium lansinium sp. nov., Myxococcus landrumus sp. nov., Nannocystis bai.</title>
        <authorList>
            <person name="Ahearne A."/>
            <person name="Stevens C."/>
            <person name="Phillips K."/>
        </authorList>
    </citation>
    <scope>NUCLEOTIDE SEQUENCE</scope>
    <source>
        <strain evidence="7">Na p29</strain>
    </source>
</reference>
<comment type="caution">
    <text evidence="7">The sequence shown here is derived from an EMBL/GenBank/DDBJ whole genome shotgun (WGS) entry which is preliminary data.</text>
</comment>
<dbReference type="SUPFAM" id="SSF48498">
    <property type="entry name" value="Tetracyclin repressor-like, C-terminal domain"/>
    <property type="match status" value="1"/>
</dbReference>
<dbReference type="PROSITE" id="PS50977">
    <property type="entry name" value="HTH_TETR_2"/>
    <property type="match status" value="1"/>
</dbReference>
<feature type="region of interest" description="Disordered" evidence="5">
    <location>
        <begin position="212"/>
        <end position="267"/>
    </location>
</feature>
<evidence type="ECO:0000256" key="5">
    <source>
        <dbReference type="SAM" id="MobiDB-lite"/>
    </source>
</evidence>
<evidence type="ECO:0000256" key="1">
    <source>
        <dbReference type="ARBA" id="ARBA00023015"/>
    </source>
</evidence>
<keyword evidence="2 4" id="KW-0238">DNA-binding</keyword>
<gene>
    <name evidence="7" type="ORF">OV079_06670</name>
</gene>
<dbReference type="Proteomes" id="UP001150924">
    <property type="component" value="Unassembled WGS sequence"/>
</dbReference>
<dbReference type="InterPro" id="IPR009057">
    <property type="entry name" value="Homeodomain-like_sf"/>
</dbReference>
<protein>
    <submittedName>
        <fullName evidence="7">TetR/AcrR family transcriptional regulator</fullName>
    </submittedName>
</protein>
<dbReference type="EMBL" id="JAPNKE010000002">
    <property type="protein sequence ID" value="MCY1005259.1"/>
    <property type="molecule type" value="Genomic_DNA"/>
</dbReference>
<dbReference type="Gene3D" id="1.10.10.60">
    <property type="entry name" value="Homeodomain-like"/>
    <property type="match status" value="1"/>
</dbReference>
<dbReference type="GO" id="GO:0003677">
    <property type="term" value="F:DNA binding"/>
    <property type="evidence" value="ECO:0007669"/>
    <property type="project" value="UniProtKB-UniRule"/>
</dbReference>
<dbReference type="InterPro" id="IPR001647">
    <property type="entry name" value="HTH_TetR"/>
</dbReference>
<feature type="DNA-binding region" description="H-T-H motif" evidence="4">
    <location>
        <begin position="29"/>
        <end position="48"/>
    </location>
</feature>
<keyword evidence="3" id="KW-0804">Transcription</keyword>
<name>A0A9X3ELA4_9BACT</name>
<keyword evidence="1" id="KW-0805">Transcription regulation</keyword>